<dbReference type="GO" id="GO:0008237">
    <property type="term" value="F:metallopeptidase activity"/>
    <property type="evidence" value="ECO:0007669"/>
    <property type="project" value="InterPro"/>
</dbReference>
<gene>
    <name evidence="3" type="ORF">QQS21_008310</name>
</gene>
<reference evidence="3" key="1">
    <citation type="submission" date="2023-06" db="EMBL/GenBank/DDBJ databases">
        <title>Conoideocrella luteorostrata (Hypocreales: Clavicipitaceae), a potential biocontrol fungus for elongate hemlock scale in United States Christmas tree production areas.</title>
        <authorList>
            <person name="Barrett H."/>
            <person name="Lovett B."/>
            <person name="Macias A.M."/>
            <person name="Stajich J.E."/>
            <person name="Kasson M.T."/>
        </authorList>
    </citation>
    <scope>NUCLEOTIDE SEQUENCE</scope>
    <source>
        <strain evidence="3">ARSEF 14590</strain>
    </source>
</reference>
<dbReference type="EMBL" id="JASWJB010000186">
    <property type="protein sequence ID" value="KAK2593998.1"/>
    <property type="molecule type" value="Genomic_DNA"/>
</dbReference>
<dbReference type="PANTHER" id="PTHR47466:SF1">
    <property type="entry name" value="METALLOPROTEASE MEP1 (AFU_ORTHOLOGUE AFUA_1G07730)-RELATED"/>
    <property type="match status" value="1"/>
</dbReference>
<dbReference type="Proteomes" id="UP001251528">
    <property type="component" value="Unassembled WGS sequence"/>
</dbReference>
<comment type="similarity">
    <text evidence="1">Belongs to the peptidase M43B family.</text>
</comment>
<keyword evidence="2" id="KW-0732">Signal</keyword>
<organism evidence="3 4">
    <name type="scientific">Conoideocrella luteorostrata</name>
    <dbReference type="NCBI Taxonomy" id="1105319"/>
    <lineage>
        <taxon>Eukaryota</taxon>
        <taxon>Fungi</taxon>
        <taxon>Dikarya</taxon>
        <taxon>Ascomycota</taxon>
        <taxon>Pezizomycotina</taxon>
        <taxon>Sordariomycetes</taxon>
        <taxon>Hypocreomycetidae</taxon>
        <taxon>Hypocreales</taxon>
        <taxon>Clavicipitaceae</taxon>
        <taxon>Conoideocrella</taxon>
    </lineage>
</organism>
<feature type="chain" id="PRO_5042573127" description="Peptidase M43 pregnancy-associated plasma-A domain-containing protein" evidence="2">
    <location>
        <begin position="21"/>
        <end position="370"/>
    </location>
</feature>
<proteinExistence type="inferred from homology"/>
<dbReference type="SUPFAM" id="SSF55486">
    <property type="entry name" value="Metalloproteases ('zincins'), catalytic domain"/>
    <property type="match status" value="1"/>
</dbReference>
<evidence type="ECO:0008006" key="5">
    <source>
        <dbReference type="Google" id="ProtNLM"/>
    </source>
</evidence>
<evidence type="ECO:0000313" key="4">
    <source>
        <dbReference type="Proteomes" id="UP001251528"/>
    </source>
</evidence>
<dbReference type="InterPro" id="IPR024079">
    <property type="entry name" value="MetalloPept_cat_dom_sf"/>
</dbReference>
<evidence type="ECO:0000256" key="1">
    <source>
        <dbReference type="ARBA" id="ARBA00008721"/>
    </source>
</evidence>
<keyword evidence="4" id="KW-1185">Reference proteome</keyword>
<sequence>MRSRFLALALAAAAAPVALAAERNATLCLTKVGDAKELADKFAYKPATTAHRVSRRAHSNNTREISIEAYVHVLATPEEAEKSSKKGEKQFLLSLCRLAIPQTTVDEQMKVLNERFKPAHISFQLMATDWNVVKTLPKTGSVMTGIEYNKELKDLWKGDSTALNIYFLDAGYYTAGRAAHSFKKSVTRAVFLNTMTVPNSWHMSTNMGVTAVHEVSHWLGYDDHMALDEQGLDSCNSLPNEFKEECDPRPGCKNYMSYASDKCRVEFTPSQIEGMRSWAEKVHDEQRPFTHLETQYITFRDDVCGPHGTEIKDPNDKAAIECWKSFGPCWAKESKKRDWMEIQEKRLTQIRGCMGSTSTKTETSHSSPLA</sequence>
<accession>A0AAJ0FWN0</accession>
<evidence type="ECO:0000313" key="3">
    <source>
        <dbReference type="EMBL" id="KAK2593998.1"/>
    </source>
</evidence>
<dbReference type="AlphaFoldDB" id="A0AAJ0FWN0"/>
<protein>
    <recommendedName>
        <fullName evidence="5">Peptidase M43 pregnancy-associated plasma-A domain-containing protein</fullName>
    </recommendedName>
</protein>
<evidence type="ECO:0000256" key="2">
    <source>
        <dbReference type="SAM" id="SignalP"/>
    </source>
</evidence>
<comment type="caution">
    <text evidence="3">The sequence shown here is derived from an EMBL/GenBank/DDBJ whole genome shotgun (WGS) entry which is preliminary data.</text>
</comment>
<name>A0AAJ0FWN0_9HYPO</name>
<dbReference type="Gene3D" id="3.40.390.10">
    <property type="entry name" value="Collagenase (Catalytic Domain)"/>
    <property type="match status" value="1"/>
</dbReference>
<dbReference type="PANTHER" id="PTHR47466">
    <property type="match status" value="1"/>
</dbReference>
<feature type="signal peptide" evidence="2">
    <location>
        <begin position="1"/>
        <end position="20"/>
    </location>
</feature>